<dbReference type="EMBL" id="QLII01000001">
    <property type="protein sequence ID" value="RAI77171.1"/>
    <property type="molecule type" value="Genomic_DNA"/>
</dbReference>
<dbReference type="Gene3D" id="3.10.450.50">
    <property type="match status" value="1"/>
</dbReference>
<dbReference type="InterPro" id="IPR027843">
    <property type="entry name" value="DUF4440"/>
</dbReference>
<gene>
    <name evidence="2" type="ORF">HMF3257_28675</name>
</gene>
<proteinExistence type="predicted"/>
<dbReference type="SUPFAM" id="SSF54427">
    <property type="entry name" value="NTF2-like"/>
    <property type="match status" value="1"/>
</dbReference>
<feature type="domain" description="DUF4440" evidence="1">
    <location>
        <begin position="29"/>
        <end position="136"/>
    </location>
</feature>
<evidence type="ECO:0000259" key="1">
    <source>
        <dbReference type="Pfam" id="PF14534"/>
    </source>
</evidence>
<dbReference type="OrthoDB" id="1119147at2"/>
<dbReference type="RefSeq" id="WP_111347460.1">
    <property type="nucleotide sequence ID" value="NZ_QLII01000001.1"/>
</dbReference>
<dbReference type="InterPro" id="IPR032710">
    <property type="entry name" value="NTF2-like_dom_sf"/>
</dbReference>
<comment type="caution">
    <text evidence="2">The sequence shown here is derived from an EMBL/GenBank/DDBJ whole genome shotgun (WGS) entry which is preliminary data.</text>
</comment>
<name>A0A327NP44_9BACT</name>
<dbReference type="AlphaFoldDB" id="A0A327NP44"/>
<dbReference type="Proteomes" id="UP000249016">
    <property type="component" value="Unassembled WGS sequence"/>
</dbReference>
<accession>A0A327NP44</accession>
<protein>
    <submittedName>
        <fullName evidence="2">Nuclear transport factor 2 family protein</fullName>
    </submittedName>
</protein>
<dbReference type="Pfam" id="PF14534">
    <property type="entry name" value="DUF4440"/>
    <property type="match status" value="1"/>
</dbReference>
<evidence type="ECO:0000313" key="2">
    <source>
        <dbReference type="EMBL" id="RAI77171.1"/>
    </source>
</evidence>
<keyword evidence="3" id="KW-1185">Reference proteome</keyword>
<sequence>MKLLVLLTIMTNAVFAPLYGQHMAEEAKVKQVVNGFFQALSDEDIPSLRSYCRTNFTLLESGEIWSLDTLEAKIKPYFGKGARRINTIDFKKIVIQGPTAWVVYFNQAAMDLNGQKGTINWLESAVLSKEKNQWRIALLHSTTLPKKQK</sequence>
<reference evidence="2 3" key="1">
    <citation type="submission" date="2018-06" db="EMBL/GenBank/DDBJ databases">
        <title>Spirosoma sp. HMF3257 Genome sequencing and assembly.</title>
        <authorList>
            <person name="Kang H."/>
            <person name="Cha I."/>
            <person name="Kim H."/>
            <person name="Kang J."/>
            <person name="Joh K."/>
        </authorList>
    </citation>
    <scope>NUCLEOTIDE SEQUENCE [LARGE SCALE GENOMIC DNA]</scope>
    <source>
        <strain evidence="2 3">HMF3257</strain>
    </source>
</reference>
<organism evidence="2 3">
    <name type="scientific">Spirosoma telluris</name>
    <dbReference type="NCBI Taxonomy" id="2183553"/>
    <lineage>
        <taxon>Bacteria</taxon>
        <taxon>Pseudomonadati</taxon>
        <taxon>Bacteroidota</taxon>
        <taxon>Cytophagia</taxon>
        <taxon>Cytophagales</taxon>
        <taxon>Cytophagaceae</taxon>
        <taxon>Spirosoma</taxon>
    </lineage>
</organism>
<evidence type="ECO:0000313" key="3">
    <source>
        <dbReference type="Proteomes" id="UP000249016"/>
    </source>
</evidence>